<evidence type="ECO:0000256" key="1">
    <source>
        <dbReference type="PROSITE-ProRule" id="PRU00339"/>
    </source>
</evidence>
<dbReference type="PROSITE" id="PS50005">
    <property type="entry name" value="TPR"/>
    <property type="match status" value="2"/>
</dbReference>
<gene>
    <name evidence="2" type="ORF">MSTHC_0584</name>
</gene>
<dbReference type="Gene3D" id="1.25.40.10">
    <property type="entry name" value="Tetratricopeptide repeat domain"/>
    <property type="match status" value="1"/>
</dbReference>
<protein>
    <submittedName>
        <fullName evidence="2">Putative PEP-CTERM system TPR-repeat lipoprotein</fullName>
    </submittedName>
</protein>
<dbReference type="InterPro" id="IPR052943">
    <property type="entry name" value="TMTC_O-mannosyl-trnsfr"/>
</dbReference>
<dbReference type="AlphaFoldDB" id="A0A0E3NEG2"/>
<evidence type="ECO:0000313" key="3">
    <source>
        <dbReference type="Proteomes" id="UP000056925"/>
    </source>
</evidence>
<dbReference type="KEGG" id="mthe:MSTHC_0584"/>
<dbReference type="PANTHER" id="PTHR44809:SF1">
    <property type="entry name" value="PROTEIN O-MANNOSYL-TRANSFERASE TMTC1"/>
    <property type="match status" value="1"/>
</dbReference>
<dbReference type="SUPFAM" id="SSF48452">
    <property type="entry name" value="TPR-like"/>
    <property type="match status" value="1"/>
</dbReference>
<feature type="repeat" description="TPR" evidence="1">
    <location>
        <begin position="180"/>
        <end position="213"/>
    </location>
</feature>
<dbReference type="EMBL" id="CP009502">
    <property type="protein sequence ID" value="AKB14902.1"/>
    <property type="molecule type" value="Genomic_DNA"/>
</dbReference>
<dbReference type="PANTHER" id="PTHR44809">
    <property type="match status" value="1"/>
</dbReference>
<keyword evidence="1" id="KW-0802">TPR repeat</keyword>
<organism evidence="2 3">
    <name type="scientific">Methanosarcina thermophila CHTI-55</name>
    <dbReference type="NCBI Taxonomy" id="1434121"/>
    <lineage>
        <taxon>Archaea</taxon>
        <taxon>Methanobacteriati</taxon>
        <taxon>Methanobacteriota</taxon>
        <taxon>Stenosarchaea group</taxon>
        <taxon>Methanomicrobia</taxon>
        <taxon>Methanosarcinales</taxon>
        <taxon>Methanosarcinaceae</taxon>
        <taxon>Methanosarcina</taxon>
    </lineage>
</organism>
<reference evidence="2 3" key="1">
    <citation type="submission" date="2014-07" db="EMBL/GenBank/DDBJ databases">
        <title>Methanogenic archaea and the global carbon cycle.</title>
        <authorList>
            <person name="Henriksen J.R."/>
            <person name="Luke J."/>
            <person name="Reinhart S."/>
            <person name="Benedict M.N."/>
            <person name="Youngblut N.D."/>
            <person name="Metcalf M.E."/>
            <person name="Whitaker R.J."/>
            <person name="Metcalf W.W."/>
        </authorList>
    </citation>
    <scope>NUCLEOTIDE SEQUENCE [LARGE SCALE GENOMIC DNA]</scope>
    <source>
        <strain evidence="2 3">CHTI-55</strain>
    </source>
</reference>
<name>A0A0E3NEG2_METTE</name>
<dbReference type="PATRIC" id="fig|1434121.4.peg.732"/>
<feature type="repeat" description="TPR" evidence="1">
    <location>
        <begin position="146"/>
        <end position="179"/>
    </location>
</feature>
<proteinExistence type="predicted"/>
<keyword evidence="2" id="KW-0449">Lipoprotein</keyword>
<accession>A0A0E3NEG2</accession>
<sequence length="303" mass="33708">MDFEAIDDFVYNVVGIIGSDQKNLCSAVDFALELAERKSISPTILLDLSSACKQQKMVMEEYVFAKACFARASGKLREEACFALGTAAHVLGFFPEAEASYLEALKENPENGDVRCAYAELLLELGKNEDAEREYKTVLNASPQHVKANAGYAHLLTEYGYVREAEEYYLKALTIDPDYVPARGGYANLLFELGRLRDAEKEYRRAIELDPEDPSLHHNYGVLLSFLGRSSEAEVEYRKALSLSTPGTGELFLIMGISSQEKAESQKLRLSTWKLLPLIKTMQKSIPIMQISLPVLGGGTKLK</sequence>
<dbReference type="Pfam" id="PF14559">
    <property type="entry name" value="TPR_19"/>
    <property type="match status" value="2"/>
</dbReference>
<dbReference type="HOGENOM" id="CLU_1014279_0_0_2"/>
<dbReference type="InterPro" id="IPR011990">
    <property type="entry name" value="TPR-like_helical_dom_sf"/>
</dbReference>
<evidence type="ECO:0000313" key="2">
    <source>
        <dbReference type="EMBL" id="AKB14902.1"/>
    </source>
</evidence>
<dbReference type="SMART" id="SM00028">
    <property type="entry name" value="TPR"/>
    <property type="match status" value="5"/>
</dbReference>
<dbReference type="Proteomes" id="UP000056925">
    <property type="component" value="Chromosome"/>
</dbReference>
<dbReference type="InterPro" id="IPR019734">
    <property type="entry name" value="TPR_rpt"/>
</dbReference>